<organism evidence="1 2">
    <name type="scientific">Prorocentrum cordatum</name>
    <dbReference type="NCBI Taxonomy" id="2364126"/>
    <lineage>
        <taxon>Eukaryota</taxon>
        <taxon>Sar</taxon>
        <taxon>Alveolata</taxon>
        <taxon>Dinophyceae</taxon>
        <taxon>Prorocentrales</taxon>
        <taxon>Prorocentraceae</taxon>
        <taxon>Prorocentrum</taxon>
    </lineage>
</organism>
<dbReference type="EMBL" id="CAUYUJ010015659">
    <property type="protein sequence ID" value="CAK0856694.1"/>
    <property type="molecule type" value="Genomic_DNA"/>
</dbReference>
<comment type="caution">
    <text evidence="1">The sequence shown here is derived from an EMBL/GenBank/DDBJ whole genome shotgun (WGS) entry which is preliminary data.</text>
</comment>
<gene>
    <name evidence="1" type="ORF">PCOR1329_LOCUS47007</name>
</gene>
<proteinExistence type="predicted"/>
<sequence length="154" mass="17664">MHFPATMQRVHFRHQGYQIDCFRTSVDSNATHNKLFRVNRTSFIKVQQVKECLRLMGSKVQFLEIRLDEWRRQFVPELFKADFAAIITVDAGHQINKHVDKILLVLLAAAPQSGVHENASNPPTPFFKQAKGLKCDILIDDRNAHLTISALQTK</sequence>
<keyword evidence="2" id="KW-1185">Reference proteome</keyword>
<dbReference type="Proteomes" id="UP001189429">
    <property type="component" value="Unassembled WGS sequence"/>
</dbReference>
<reference evidence="1" key="1">
    <citation type="submission" date="2023-10" db="EMBL/GenBank/DDBJ databases">
        <authorList>
            <person name="Chen Y."/>
            <person name="Shah S."/>
            <person name="Dougan E. K."/>
            <person name="Thang M."/>
            <person name="Chan C."/>
        </authorList>
    </citation>
    <scope>NUCLEOTIDE SEQUENCE [LARGE SCALE GENOMIC DNA]</scope>
</reference>
<evidence type="ECO:0000313" key="1">
    <source>
        <dbReference type="EMBL" id="CAK0856694.1"/>
    </source>
</evidence>
<name>A0ABN9UD27_9DINO</name>
<evidence type="ECO:0000313" key="2">
    <source>
        <dbReference type="Proteomes" id="UP001189429"/>
    </source>
</evidence>
<protein>
    <submittedName>
        <fullName evidence="1">Uncharacterized protein</fullName>
    </submittedName>
</protein>
<accession>A0ABN9UD27</accession>